<evidence type="ECO:0000313" key="4">
    <source>
        <dbReference type="EMBL" id="CCU78759.1"/>
    </source>
</evidence>
<dbReference type="InterPro" id="IPR036409">
    <property type="entry name" value="Aldolase_II/adducin_N_sf"/>
</dbReference>
<evidence type="ECO:0000256" key="1">
    <source>
        <dbReference type="ARBA" id="ARBA00022723"/>
    </source>
</evidence>
<keyword evidence="2 4" id="KW-0456">Lyase</keyword>
<dbReference type="GO" id="GO:0008738">
    <property type="term" value="F:L-fuculose-phosphate aldolase activity"/>
    <property type="evidence" value="ECO:0007669"/>
    <property type="project" value="UniProtKB-EC"/>
</dbReference>
<reference evidence="5" key="1">
    <citation type="journal article" date="2013" name="Genome Announc.">
        <title>Genome Sequence of Halanaerobium saccharolyticum subsp. saccharolyticum Strain DSM 6643T, a Halophilic Hydrogen-Producing Bacterium.</title>
        <authorList>
            <person name="Kivisto A."/>
            <person name="Larjo A."/>
            <person name="Ciranna A."/>
            <person name="Santala V."/>
            <person name="Roos C."/>
            <person name="Karp M."/>
        </authorList>
    </citation>
    <scope>NUCLEOTIDE SEQUENCE [LARGE SCALE GENOMIC DNA]</scope>
    <source>
        <strain evidence="5">DSM 6643</strain>
    </source>
</reference>
<dbReference type="Pfam" id="PF00596">
    <property type="entry name" value="Aldolase_II"/>
    <property type="match status" value="1"/>
</dbReference>
<dbReference type="InterPro" id="IPR001303">
    <property type="entry name" value="Aldolase_II/adducin_N"/>
</dbReference>
<dbReference type="SUPFAM" id="SSF53639">
    <property type="entry name" value="AraD/HMP-PK domain-like"/>
    <property type="match status" value="1"/>
</dbReference>
<evidence type="ECO:0000259" key="3">
    <source>
        <dbReference type="SMART" id="SM01007"/>
    </source>
</evidence>
<keyword evidence="5" id="KW-1185">Reference proteome</keyword>
<dbReference type="InParanoid" id="M5ED12"/>
<dbReference type="FunCoup" id="M5ED12">
    <property type="interactions" value="97"/>
</dbReference>
<name>M5ED12_9FIRM</name>
<dbReference type="RefSeq" id="WP_005488169.1">
    <property type="nucleotide sequence ID" value="NZ_CAUI01000005.1"/>
</dbReference>
<dbReference type="EMBL" id="CAUI01000005">
    <property type="protein sequence ID" value="CCU78759.1"/>
    <property type="molecule type" value="Genomic_DNA"/>
</dbReference>
<sequence length="217" mass="24629">MKLELERMKIMEFGKKLVDTGLTKGTGGNLSIYNPEEELMAISPTGIPYYDIRLEDIVVMDLEGNIVEGDRQPSSEYEMHKVFYEKRDDIFAVVHCHSIYSTTISILREDLPASHYMIALAGKNVRCAEYATYGSPELAVNAFEAMKDRYAVILANHGLLTGADCIENAFNTAEELEYVAETYYRARAIGEPVILDDQEMEKMQEKFKHYGQARTES</sequence>
<dbReference type="GO" id="GO:0019323">
    <property type="term" value="P:pentose catabolic process"/>
    <property type="evidence" value="ECO:0007669"/>
    <property type="project" value="TreeGrafter"/>
</dbReference>
<dbReference type="Gene3D" id="3.40.225.10">
    <property type="entry name" value="Class II aldolase/adducin N-terminal domain"/>
    <property type="match status" value="1"/>
</dbReference>
<dbReference type="STRING" id="1293054.HSACCH_00896"/>
<evidence type="ECO:0000256" key="2">
    <source>
        <dbReference type="ARBA" id="ARBA00023239"/>
    </source>
</evidence>
<dbReference type="NCBIfam" id="NF005302">
    <property type="entry name" value="PRK06833.1"/>
    <property type="match status" value="1"/>
</dbReference>
<comment type="caution">
    <text evidence="4">The sequence shown here is derived from an EMBL/GenBank/DDBJ whole genome shotgun (WGS) entry which is preliminary data.</text>
</comment>
<dbReference type="OrthoDB" id="9786287at2"/>
<dbReference type="PANTHER" id="PTHR22789">
    <property type="entry name" value="FUCULOSE PHOSPHATE ALDOLASE"/>
    <property type="match status" value="1"/>
</dbReference>
<organism evidence="4 5">
    <name type="scientific">Halanaerobium saccharolyticum subsp. saccharolyticum DSM 6643</name>
    <dbReference type="NCBI Taxonomy" id="1293054"/>
    <lineage>
        <taxon>Bacteria</taxon>
        <taxon>Bacillati</taxon>
        <taxon>Bacillota</taxon>
        <taxon>Clostridia</taxon>
        <taxon>Halanaerobiales</taxon>
        <taxon>Halanaerobiaceae</taxon>
        <taxon>Halanaerobium</taxon>
    </lineage>
</organism>
<accession>M5ED12</accession>
<dbReference type="PANTHER" id="PTHR22789:SF0">
    <property type="entry name" value="3-OXO-TETRONATE 4-PHOSPHATE DECARBOXYLASE-RELATED"/>
    <property type="match status" value="1"/>
</dbReference>
<evidence type="ECO:0000313" key="5">
    <source>
        <dbReference type="Proteomes" id="UP000012063"/>
    </source>
</evidence>
<dbReference type="eggNOG" id="COG0235">
    <property type="taxonomic scope" value="Bacteria"/>
</dbReference>
<dbReference type="GO" id="GO:0005829">
    <property type="term" value="C:cytosol"/>
    <property type="evidence" value="ECO:0007669"/>
    <property type="project" value="TreeGrafter"/>
</dbReference>
<feature type="domain" description="Class II aldolase/adducin N-terminal" evidence="3">
    <location>
        <begin position="8"/>
        <end position="184"/>
    </location>
</feature>
<dbReference type="Proteomes" id="UP000012063">
    <property type="component" value="Unassembled WGS sequence"/>
</dbReference>
<dbReference type="SMART" id="SM01007">
    <property type="entry name" value="Aldolase_II"/>
    <property type="match status" value="1"/>
</dbReference>
<gene>
    <name evidence="4" type="ORF">HSACCH_00896</name>
</gene>
<dbReference type="InterPro" id="IPR050197">
    <property type="entry name" value="Aldolase_class_II_sugar_metab"/>
</dbReference>
<dbReference type="EC" id="4.1.2.17" evidence="4"/>
<dbReference type="AlphaFoldDB" id="M5ED12"/>
<keyword evidence="1" id="KW-0479">Metal-binding</keyword>
<protein>
    <submittedName>
        <fullName evidence="4">L-fuculose phosphate aldolase</fullName>
        <ecNumber evidence="4">4.1.2.17</ecNumber>
    </submittedName>
</protein>
<proteinExistence type="predicted"/>
<dbReference type="GO" id="GO:0046872">
    <property type="term" value="F:metal ion binding"/>
    <property type="evidence" value="ECO:0007669"/>
    <property type="project" value="UniProtKB-KW"/>
</dbReference>